<comment type="caution">
    <text evidence="1">The sequence shown here is derived from an EMBL/GenBank/DDBJ whole genome shotgun (WGS) entry which is preliminary data.</text>
</comment>
<accession>A0ABU9D423</accession>
<proteinExistence type="predicted"/>
<keyword evidence="2" id="KW-1185">Reference proteome</keyword>
<evidence type="ECO:0000313" key="1">
    <source>
        <dbReference type="EMBL" id="MEK8088322.1"/>
    </source>
</evidence>
<gene>
    <name evidence="1" type="ORF">WOB96_00955</name>
</gene>
<dbReference type="RefSeq" id="WP_341369388.1">
    <property type="nucleotide sequence ID" value="NZ_JBBPCO010000001.1"/>
</dbReference>
<name>A0ABU9D423_9PROT</name>
<protein>
    <submittedName>
        <fullName evidence="1">Uncharacterized protein</fullName>
    </submittedName>
</protein>
<reference evidence="1 2" key="1">
    <citation type="submission" date="2024-04" db="EMBL/GenBank/DDBJ databases">
        <authorList>
            <person name="Abashina T."/>
            <person name="Shaikin A."/>
        </authorList>
    </citation>
    <scope>NUCLEOTIDE SEQUENCE [LARGE SCALE GENOMIC DNA]</scope>
    <source>
        <strain evidence="1 2">AAFK</strain>
    </source>
</reference>
<dbReference type="Proteomes" id="UP001446205">
    <property type="component" value="Unassembled WGS sequence"/>
</dbReference>
<organism evidence="1 2">
    <name type="scientific">Thermithiobacillus plumbiphilus</name>
    <dbReference type="NCBI Taxonomy" id="1729899"/>
    <lineage>
        <taxon>Bacteria</taxon>
        <taxon>Pseudomonadati</taxon>
        <taxon>Pseudomonadota</taxon>
        <taxon>Acidithiobacillia</taxon>
        <taxon>Acidithiobacillales</taxon>
        <taxon>Thermithiobacillaceae</taxon>
        <taxon>Thermithiobacillus</taxon>
    </lineage>
</organism>
<evidence type="ECO:0000313" key="2">
    <source>
        <dbReference type="Proteomes" id="UP001446205"/>
    </source>
</evidence>
<dbReference type="EMBL" id="JBBPCO010000001">
    <property type="protein sequence ID" value="MEK8088322.1"/>
    <property type="molecule type" value="Genomic_DNA"/>
</dbReference>
<sequence length="200" mass="22489">MEELNKLLKSAMQRVAELNEKGILLGRKRYTTVAQRNEVFREIFGLRGRILTEIVEANDDHVVVLARIEFLQDGQWMLLGNGYAEERRNSSQVNRTSAIENCETSAVGRALANVGLHGGEYASANEVENAIHQQLQPQPEVRADTITVEQQANLRKLAEDAGADVDKMLSFFHVGAFEELPARDYSRALKLLEKKRRNAA</sequence>